<name>A0A238UDP5_9FLAO</name>
<keyword evidence="2" id="KW-1185">Reference proteome</keyword>
<gene>
    <name evidence="1" type="ORF">TJEJU_3657</name>
</gene>
<sequence>MRNLIIAFFSATLLLTSCKTEKKETSKEVEKEVTVEKKKSEYASFGEKISSEGASTSEEALKKYQDLKVGDTVTIKFASKINEVCSKKGCWMKLPLSQEEEIMVRFKDYGFFMPSDSQGKDVIVEGKAFVKITPVDELRHYAEDAGKSKEEIEKITEPKQEMAFLAHGVLLK</sequence>
<evidence type="ECO:0000313" key="1">
    <source>
        <dbReference type="EMBL" id="SNR17299.1"/>
    </source>
</evidence>
<dbReference type="Proteomes" id="UP000215214">
    <property type="component" value="Chromosome TJEJU"/>
</dbReference>
<dbReference type="AlphaFoldDB" id="A0A238UDP5"/>
<dbReference type="OrthoDB" id="129527at2"/>
<dbReference type="Pfam" id="PF16267">
    <property type="entry name" value="DUF4920"/>
    <property type="match status" value="1"/>
</dbReference>
<reference evidence="1 2" key="1">
    <citation type="submission" date="2017-07" db="EMBL/GenBank/DDBJ databases">
        <authorList>
            <person name="Sun Z.S."/>
            <person name="Albrecht U."/>
            <person name="Echele G."/>
            <person name="Lee C.C."/>
        </authorList>
    </citation>
    <scope>NUCLEOTIDE SEQUENCE [LARGE SCALE GENOMIC DNA]</scope>
    <source>
        <strain evidence="2">type strain: KCTC 22618</strain>
    </source>
</reference>
<accession>A0A238UDP5</accession>
<proteinExistence type="predicted"/>
<protein>
    <recommendedName>
        <fullName evidence="3">Lipoprotein</fullName>
    </recommendedName>
</protein>
<evidence type="ECO:0000313" key="2">
    <source>
        <dbReference type="Proteomes" id="UP000215214"/>
    </source>
</evidence>
<dbReference type="RefSeq" id="WP_095074396.1">
    <property type="nucleotide sequence ID" value="NZ_LT899436.1"/>
</dbReference>
<dbReference type="KEGG" id="tje:TJEJU_3657"/>
<dbReference type="PROSITE" id="PS51257">
    <property type="entry name" value="PROKAR_LIPOPROTEIN"/>
    <property type="match status" value="1"/>
</dbReference>
<organism evidence="1 2">
    <name type="scientific">Tenacibaculum jejuense</name>
    <dbReference type="NCBI Taxonomy" id="584609"/>
    <lineage>
        <taxon>Bacteria</taxon>
        <taxon>Pseudomonadati</taxon>
        <taxon>Bacteroidota</taxon>
        <taxon>Flavobacteriia</taxon>
        <taxon>Flavobacteriales</taxon>
        <taxon>Flavobacteriaceae</taxon>
        <taxon>Tenacibaculum</taxon>
    </lineage>
</organism>
<dbReference type="EMBL" id="LT899436">
    <property type="protein sequence ID" value="SNR17299.1"/>
    <property type="molecule type" value="Genomic_DNA"/>
</dbReference>
<evidence type="ECO:0008006" key="3">
    <source>
        <dbReference type="Google" id="ProtNLM"/>
    </source>
</evidence>
<dbReference type="InterPro" id="IPR032577">
    <property type="entry name" value="DUF4920"/>
</dbReference>